<evidence type="ECO:0000313" key="2">
    <source>
        <dbReference type="Proteomes" id="UP000712600"/>
    </source>
</evidence>
<protein>
    <submittedName>
        <fullName evidence="1">Uncharacterized protein</fullName>
    </submittedName>
</protein>
<accession>A0A8S9MVS4</accession>
<evidence type="ECO:0000313" key="1">
    <source>
        <dbReference type="EMBL" id="KAF3488115.1"/>
    </source>
</evidence>
<dbReference type="EMBL" id="QGKX02002183">
    <property type="protein sequence ID" value="KAF3488115.1"/>
    <property type="molecule type" value="Genomic_DNA"/>
</dbReference>
<reference evidence="1" key="1">
    <citation type="submission" date="2019-12" db="EMBL/GenBank/DDBJ databases">
        <title>Genome sequencing and annotation of Brassica cretica.</title>
        <authorList>
            <person name="Studholme D.J."/>
            <person name="Sarris P."/>
        </authorList>
    </citation>
    <scope>NUCLEOTIDE SEQUENCE</scope>
    <source>
        <strain evidence="1">PFS-109/04</strain>
        <tissue evidence="1">Leaf</tissue>
    </source>
</reference>
<dbReference type="Proteomes" id="UP000712600">
    <property type="component" value="Unassembled WGS sequence"/>
</dbReference>
<comment type="caution">
    <text evidence="1">The sequence shown here is derived from an EMBL/GenBank/DDBJ whole genome shotgun (WGS) entry which is preliminary data.</text>
</comment>
<sequence>MGKSGAVTNIQEALQRKIEISDNGRELQMRGRKMKAKGLLGVGSFFGLPDEPNRILS</sequence>
<organism evidence="1 2">
    <name type="scientific">Brassica cretica</name>
    <name type="common">Mustard</name>
    <dbReference type="NCBI Taxonomy" id="69181"/>
    <lineage>
        <taxon>Eukaryota</taxon>
        <taxon>Viridiplantae</taxon>
        <taxon>Streptophyta</taxon>
        <taxon>Embryophyta</taxon>
        <taxon>Tracheophyta</taxon>
        <taxon>Spermatophyta</taxon>
        <taxon>Magnoliopsida</taxon>
        <taxon>eudicotyledons</taxon>
        <taxon>Gunneridae</taxon>
        <taxon>Pentapetalae</taxon>
        <taxon>rosids</taxon>
        <taxon>malvids</taxon>
        <taxon>Brassicales</taxon>
        <taxon>Brassicaceae</taxon>
        <taxon>Brassiceae</taxon>
        <taxon>Brassica</taxon>
    </lineage>
</organism>
<name>A0A8S9MVS4_BRACR</name>
<dbReference type="AlphaFoldDB" id="A0A8S9MVS4"/>
<gene>
    <name evidence="1" type="ORF">F2Q69_00053877</name>
</gene>
<proteinExistence type="predicted"/>